<name>A0A914X8S2_9BILA</name>
<proteinExistence type="predicted"/>
<organism evidence="1 2">
    <name type="scientific">Plectus sambesii</name>
    <dbReference type="NCBI Taxonomy" id="2011161"/>
    <lineage>
        <taxon>Eukaryota</taxon>
        <taxon>Metazoa</taxon>
        <taxon>Ecdysozoa</taxon>
        <taxon>Nematoda</taxon>
        <taxon>Chromadorea</taxon>
        <taxon>Plectida</taxon>
        <taxon>Plectina</taxon>
        <taxon>Plectoidea</taxon>
        <taxon>Plectidae</taxon>
        <taxon>Plectus</taxon>
    </lineage>
</organism>
<dbReference type="WBParaSite" id="PSAMB.scaffold7027size8380.g29475.t1">
    <property type="protein sequence ID" value="PSAMB.scaffold7027size8380.g29475.t1"/>
    <property type="gene ID" value="PSAMB.scaffold7027size8380.g29475"/>
</dbReference>
<protein>
    <submittedName>
        <fullName evidence="2">F-box domain-containing protein</fullName>
    </submittedName>
</protein>
<accession>A0A914X8S2</accession>
<keyword evidence="1" id="KW-1185">Reference proteome</keyword>
<evidence type="ECO:0000313" key="2">
    <source>
        <dbReference type="WBParaSite" id="PSAMB.scaffold7027size8380.g29475.t1"/>
    </source>
</evidence>
<reference evidence="2" key="1">
    <citation type="submission" date="2022-11" db="UniProtKB">
        <authorList>
            <consortium name="WormBaseParasite"/>
        </authorList>
    </citation>
    <scope>IDENTIFICATION</scope>
</reference>
<dbReference type="Proteomes" id="UP000887566">
    <property type="component" value="Unplaced"/>
</dbReference>
<sequence>MSVGPLDQIPDEILRVIVMGLCDRPTDIIKLGLTSKKLRQRLVDTFWSHITDVENLADNGCRFFNARQHLQIFVNANNAHAKKVVECIVKMSTKISSITTRNSFDQELTNHLLSCLGKGSQQLNRVVLSSCVSNTKEAVSLLRRSRPHLKSIQIDGSWAQVPPVLSCVGLNQILDLLILSFTGQQLSGRELHKLFNHLCAMRNTRIQKLSLDIADSDMYGSSEFVKKTWSWFGEALEARAVESLTLTGTTFDLLELKGASKKVFRKLTSVRVVNNIWSLNHSLRDWLELFPSLNHLSFKLHANYSDQRLLTVNNHHSSESKLDSSSILSAKSHSIIRSFISPTSDTIVGHLHRLSDDIFVISISPN</sequence>
<dbReference type="AlphaFoldDB" id="A0A914X8S2"/>
<evidence type="ECO:0000313" key="1">
    <source>
        <dbReference type="Proteomes" id="UP000887566"/>
    </source>
</evidence>